<dbReference type="eggNOG" id="ENOG502SD5D">
    <property type="taxonomic scope" value="Eukaryota"/>
</dbReference>
<evidence type="ECO:0000259" key="2">
    <source>
        <dbReference type="Pfam" id="PF04774"/>
    </source>
</evidence>
<dbReference type="OMA" id="HIPRYFA"/>
<organism evidence="3 4">
    <name type="scientific">Pyronema omphalodes (strain CBS 100304)</name>
    <name type="common">Pyronema confluens</name>
    <dbReference type="NCBI Taxonomy" id="1076935"/>
    <lineage>
        <taxon>Eukaryota</taxon>
        <taxon>Fungi</taxon>
        <taxon>Dikarya</taxon>
        <taxon>Ascomycota</taxon>
        <taxon>Pezizomycotina</taxon>
        <taxon>Pezizomycetes</taxon>
        <taxon>Pezizales</taxon>
        <taxon>Pyronemataceae</taxon>
        <taxon>Pyronema</taxon>
    </lineage>
</organism>
<accession>U4KV54</accession>
<feature type="compositionally biased region" description="Basic and acidic residues" evidence="1">
    <location>
        <begin position="80"/>
        <end position="91"/>
    </location>
</feature>
<evidence type="ECO:0000256" key="1">
    <source>
        <dbReference type="SAM" id="MobiDB-lite"/>
    </source>
</evidence>
<feature type="region of interest" description="Disordered" evidence="1">
    <location>
        <begin position="32"/>
        <end position="55"/>
    </location>
</feature>
<dbReference type="OrthoDB" id="2122308at2759"/>
<feature type="region of interest" description="Disordered" evidence="1">
    <location>
        <begin position="74"/>
        <end position="120"/>
    </location>
</feature>
<proteinExistence type="predicted"/>
<dbReference type="EMBL" id="HF935232">
    <property type="protein sequence ID" value="CCX05067.1"/>
    <property type="molecule type" value="Genomic_DNA"/>
</dbReference>
<dbReference type="InterPro" id="IPR006861">
    <property type="entry name" value="HABP4_PAIRBP1-bd"/>
</dbReference>
<evidence type="ECO:0000313" key="4">
    <source>
        <dbReference type="Proteomes" id="UP000018144"/>
    </source>
</evidence>
<evidence type="ECO:0000313" key="3">
    <source>
        <dbReference type="EMBL" id="CCX05067.1"/>
    </source>
</evidence>
<dbReference type="AlphaFoldDB" id="U4KV54"/>
<gene>
    <name evidence="3" type="ORF">PCON_04654</name>
</gene>
<feature type="domain" description="Hyaluronan/mRNA-binding protein" evidence="2">
    <location>
        <begin position="41"/>
        <end position="105"/>
    </location>
</feature>
<protein>
    <recommendedName>
        <fullName evidence="2">Hyaluronan/mRNA-binding protein domain-containing protein</fullName>
    </recommendedName>
</protein>
<feature type="compositionally biased region" description="Polar residues" evidence="1">
    <location>
        <begin position="111"/>
        <end position="120"/>
    </location>
</feature>
<dbReference type="Proteomes" id="UP000018144">
    <property type="component" value="Unassembled WGS sequence"/>
</dbReference>
<dbReference type="STRING" id="1076935.U4KV54"/>
<keyword evidence="4" id="KW-1185">Reference proteome</keyword>
<name>U4KV54_PYROM</name>
<reference evidence="3 4" key="1">
    <citation type="journal article" date="2013" name="PLoS Genet.">
        <title>The genome and development-dependent transcriptomes of Pyronema confluens: a window into fungal evolution.</title>
        <authorList>
            <person name="Traeger S."/>
            <person name="Altegoer F."/>
            <person name="Freitag M."/>
            <person name="Gabaldon T."/>
            <person name="Kempken F."/>
            <person name="Kumar A."/>
            <person name="Marcet-Houben M."/>
            <person name="Poggeler S."/>
            <person name="Stajich J.E."/>
            <person name="Nowrousian M."/>
        </authorList>
    </citation>
    <scope>NUCLEOTIDE SEQUENCE [LARGE SCALE GENOMIC DNA]</scope>
    <source>
        <strain evidence="4">CBS 100304</strain>
        <tissue evidence="3">Vegetative mycelium</tissue>
    </source>
</reference>
<feature type="compositionally biased region" description="Acidic residues" evidence="1">
    <location>
        <begin position="92"/>
        <end position="104"/>
    </location>
</feature>
<dbReference type="Pfam" id="PF04774">
    <property type="entry name" value="HABP4_PAI-RBP1"/>
    <property type="match status" value="1"/>
</dbReference>
<sequence length="120" mass="13625">MTRTHKNNDIPHNHPEAEPAFAEHRIPKYFGKSGFVDQAPNKVKKNGGGKGNWGSEVAELDDLENFNSFKTRRRSNSMGHIEDIRPSKFETNDEEPVFEEEHEDEVPLKMVSSNESSASK</sequence>